<dbReference type="SUPFAM" id="SSF52518">
    <property type="entry name" value="Thiamin diphosphate-binding fold (THDP-binding)"/>
    <property type="match status" value="2"/>
</dbReference>
<keyword evidence="7" id="KW-1185">Reference proteome</keyword>
<protein>
    <submittedName>
        <fullName evidence="6">Phosphonopyruvate decarboxylase</fullName>
        <ecNumber evidence="6">4.1.1.82</ecNumber>
    </submittedName>
</protein>
<dbReference type="PROSITE" id="PS00187">
    <property type="entry name" value="TPP_ENZYMES"/>
    <property type="match status" value="1"/>
</dbReference>
<dbReference type="PANTHER" id="PTHR42818:SF1">
    <property type="entry name" value="SULFOPYRUVATE DECARBOXYLASE"/>
    <property type="match status" value="1"/>
</dbReference>
<dbReference type="Pfam" id="PF02775">
    <property type="entry name" value="TPP_enzyme_C"/>
    <property type="match status" value="1"/>
</dbReference>
<dbReference type="GO" id="GO:0033980">
    <property type="term" value="F:phosphonopyruvate decarboxylase activity"/>
    <property type="evidence" value="ECO:0007669"/>
    <property type="project" value="UniProtKB-EC"/>
</dbReference>
<evidence type="ECO:0000256" key="4">
    <source>
        <dbReference type="SAM" id="MobiDB-lite"/>
    </source>
</evidence>
<dbReference type="InterPro" id="IPR000399">
    <property type="entry name" value="TPP-bd_CS"/>
</dbReference>
<organism evidence="6 7">
    <name type="scientific">Actinacidiphila acidipaludis</name>
    <dbReference type="NCBI Taxonomy" id="2873382"/>
    <lineage>
        <taxon>Bacteria</taxon>
        <taxon>Bacillati</taxon>
        <taxon>Actinomycetota</taxon>
        <taxon>Actinomycetes</taxon>
        <taxon>Kitasatosporales</taxon>
        <taxon>Streptomycetaceae</taxon>
        <taxon>Actinacidiphila</taxon>
    </lineage>
</organism>
<dbReference type="CDD" id="cd07035">
    <property type="entry name" value="TPP_PYR_POX_like"/>
    <property type="match status" value="1"/>
</dbReference>
<reference evidence="6 7" key="1">
    <citation type="submission" date="2021-08" db="EMBL/GenBank/DDBJ databases">
        <title>WGS of actinomycetes from Thailand.</title>
        <authorList>
            <person name="Thawai C."/>
        </authorList>
    </citation>
    <scope>NUCLEOTIDE SEQUENCE [LARGE SCALE GENOMIC DNA]</scope>
    <source>
        <strain evidence="6 7">PLK6-54</strain>
    </source>
</reference>
<gene>
    <name evidence="6" type="primary">aepY</name>
    <name evidence="6" type="ORF">K7862_27935</name>
</gene>
<name>A0ABS7QE34_9ACTN</name>
<evidence type="ECO:0000313" key="6">
    <source>
        <dbReference type="EMBL" id="MBY8881440.1"/>
    </source>
</evidence>
<dbReference type="Proteomes" id="UP000778578">
    <property type="component" value="Unassembled WGS sequence"/>
</dbReference>
<dbReference type="Gene3D" id="3.40.50.970">
    <property type="match status" value="2"/>
</dbReference>
<dbReference type="InterPro" id="IPR029061">
    <property type="entry name" value="THDP-binding"/>
</dbReference>
<comment type="caution">
    <text evidence="6">The sequence shown here is derived from an EMBL/GenBank/DDBJ whole genome shotgun (WGS) entry which is preliminary data.</text>
</comment>
<evidence type="ECO:0000256" key="3">
    <source>
        <dbReference type="ARBA" id="ARBA00023239"/>
    </source>
</evidence>
<keyword evidence="3 6" id="KW-0456">Lyase</keyword>
<dbReference type="InterPro" id="IPR011766">
    <property type="entry name" value="TPP_enzyme_TPP-bd"/>
</dbReference>
<dbReference type="EC" id="4.1.1.82" evidence="6"/>
<dbReference type="NCBIfam" id="TIGR03297">
    <property type="entry name" value="Ppyr-DeCO2ase"/>
    <property type="match status" value="1"/>
</dbReference>
<keyword evidence="2" id="KW-0786">Thiamine pyrophosphate</keyword>
<evidence type="ECO:0000256" key="2">
    <source>
        <dbReference type="ARBA" id="ARBA00023052"/>
    </source>
</evidence>
<keyword evidence="1" id="KW-0210">Decarboxylase</keyword>
<dbReference type="InterPro" id="IPR017684">
    <property type="entry name" value="Phosphono-pyrv_decarboxylase"/>
</dbReference>
<dbReference type="InterPro" id="IPR051818">
    <property type="entry name" value="TPP_dependent_decarboxylase"/>
</dbReference>
<evidence type="ECO:0000256" key="1">
    <source>
        <dbReference type="ARBA" id="ARBA00022793"/>
    </source>
</evidence>
<dbReference type="PANTHER" id="PTHR42818">
    <property type="entry name" value="SULFOPYRUVATE DECARBOXYLASE SUBUNIT ALPHA"/>
    <property type="match status" value="1"/>
</dbReference>
<dbReference type="EMBL" id="JAINZZ010000048">
    <property type="protein sequence ID" value="MBY8881440.1"/>
    <property type="molecule type" value="Genomic_DNA"/>
</dbReference>
<accession>A0ABS7QE34</accession>
<sequence>MSSVPCSFFAAPLRLLDGDPRFRHVPGVNEGSSLAVAAGALLGGERAAVIAQNSGFGNMINPLTSLVLPYRIPVLVFMSMRGWPAIASGEEQHEWMGKVSADWLGSLGIATHWLTGDESEQVETLQRALDGTRRGDPAFVLVPKGTFPPPDTPAGAASARDDASPGVPRGVTREQLVDAVTASDTDGGGDQVVLSTTGYMSRALFAGGDRPGNFYMQGSMGHVASLSLGVALSRPDRRVVVLDGDGAVLMHMGVLATIGAHHPRNLVHVVFDNGAYGSTGGQPVGVRVDFAAAAAAAGYRHTHQADDVASVREALAATRTRPGPHLLVARGVESAGVGSRASDAIAPDRMAGRFTRHVSG</sequence>
<feature type="region of interest" description="Disordered" evidence="4">
    <location>
        <begin position="143"/>
        <end position="169"/>
    </location>
</feature>
<feature type="domain" description="Thiamine pyrophosphate enzyme TPP-binding" evidence="5">
    <location>
        <begin position="211"/>
        <end position="327"/>
    </location>
</feature>
<dbReference type="RefSeq" id="WP_222967352.1">
    <property type="nucleotide sequence ID" value="NZ_JAINZZ010000048.1"/>
</dbReference>
<evidence type="ECO:0000259" key="5">
    <source>
        <dbReference type="Pfam" id="PF02775"/>
    </source>
</evidence>
<evidence type="ECO:0000313" key="7">
    <source>
        <dbReference type="Proteomes" id="UP000778578"/>
    </source>
</evidence>
<proteinExistence type="predicted"/>